<evidence type="ECO:0000313" key="1">
    <source>
        <dbReference type="EMBL" id="JAE38778.1"/>
    </source>
</evidence>
<dbReference type="AlphaFoldDB" id="A0A0A9I0R9"/>
<dbReference type="EMBL" id="GBRH01159118">
    <property type="protein sequence ID" value="JAE38778.1"/>
    <property type="molecule type" value="Transcribed_RNA"/>
</dbReference>
<reference evidence="1" key="1">
    <citation type="submission" date="2014-09" db="EMBL/GenBank/DDBJ databases">
        <authorList>
            <person name="Magalhaes I.L.F."/>
            <person name="Oliveira U."/>
            <person name="Santos F.R."/>
            <person name="Vidigal T.H.D.A."/>
            <person name="Brescovit A.D."/>
            <person name="Santos A.J."/>
        </authorList>
    </citation>
    <scope>NUCLEOTIDE SEQUENCE</scope>
    <source>
        <tissue evidence="1">Shoot tissue taken approximately 20 cm above the soil surface</tissue>
    </source>
</reference>
<reference evidence="1" key="2">
    <citation type="journal article" date="2015" name="Data Brief">
        <title>Shoot transcriptome of the giant reed, Arundo donax.</title>
        <authorList>
            <person name="Barrero R.A."/>
            <person name="Guerrero F.D."/>
            <person name="Moolhuijzen P."/>
            <person name="Goolsby J.A."/>
            <person name="Tidwell J."/>
            <person name="Bellgard S.E."/>
            <person name="Bellgard M.I."/>
        </authorList>
    </citation>
    <scope>NUCLEOTIDE SEQUENCE</scope>
    <source>
        <tissue evidence="1">Shoot tissue taken approximately 20 cm above the soil surface</tissue>
    </source>
</reference>
<name>A0A0A9I0R9_ARUDO</name>
<organism evidence="1">
    <name type="scientific">Arundo donax</name>
    <name type="common">Giant reed</name>
    <name type="synonym">Donax arundinaceus</name>
    <dbReference type="NCBI Taxonomy" id="35708"/>
    <lineage>
        <taxon>Eukaryota</taxon>
        <taxon>Viridiplantae</taxon>
        <taxon>Streptophyta</taxon>
        <taxon>Embryophyta</taxon>
        <taxon>Tracheophyta</taxon>
        <taxon>Spermatophyta</taxon>
        <taxon>Magnoliopsida</taxon>
        <taxon>Liliopsida</taxon>
        <taxon>Poales</taxon>
        <taxon>Poaceae</taxon>
        <taxon>PACMAD clade</taxon>
        <taxon>Arundinoideae</taxon>
        <taxon>Arundineae</taxon>
        <taxon>Arundo</taxon>
    </lineage>
</organism>
<accession>A0A0A9I0R9</accession>
<sequence length="30" mass="3667">MSARLHVTYECDVWIHRSKFCTRTDAWIIQ</sequence>
<proteinExistence type="predicted"/>
<protein>
    <submittedName>
        <fullName evidence="1">Uncharacterized protein</fullName>
    </submittedName>
</protein>